<sequence length="196" mass="23038">MINVSLSRSELLAFANSLPGFCYVDLSRISSVFIAQIMQLYYGRIINVFNITNKIESLEGIRKNSSIKNESEFRYNPLKRLMKVHFTDARFILKNIINKLNGDDYIYKVVDEGFNKNNSGYADDDFFKYICHQLTVGAYNEKIEMKNMTGEWIVFQKYNGENYYLTLWSHSEGDENIYKRVCIAYEQDFPFLKNIL</sequence>
<dbReference type="AlphaFoldDB" id="A0A1B8YBV1"/>
<organism evidence="1 2">
    <name type="scientific">Photorhabdus namnaonensis</name>
    <dbReference type="NCBI Taxonomy" id="1851568"/>
    <lineage>
        <taxon>Bacteria</taxon>
        <taxon>Pseudomonadati</taxon>
        <taxon>Pseudomonadota</taxon>
        <taxon>Gammaproteobacteria</taxon>
        <taxon>Enterobacterales</taxon>
        <taxon>Morganellaceae</taxon>
        <taxon>Photorhabdus</taxon>
    </lineage>
</organism>
<reference evidence="2" key="1">
    <citation type="submission" date="2015-11" db="EMBL/GenBank/DDBJ databases">
        <authorList>
            <person name="Tobias N.J."/>
            <person name="Mishra B."/>
            <person name="Gupta D.K."/>
            <person name="Thines M."/>
            <person name="Stinear T.P."/>
            <person name="Bode H.B."/>
        </authorList>
    </citation>
    <scope>NUCLEOTIDE SEQUENCE [LARGE SCALE GENOMIC DNA]</scope>
    <source>
        <strain evidence="2">PB45.5</strain>
    </source>
</reference>
<keyword evidence="2" id="KW-1185">Reference proteome</keyword>
<dbReference type="Proteomes" id="UP000092665">
    <property type="component" value="Unassembled WGS sequence"/>
</dbReference>
<dbReference type="EMBL" id="LOIC01000094">
    <property type="protein sequence ID" value="OCA52643.1"/>
    <property type="molecule type" value="Genomic_DNA"/>
</dbReference>
<evidence type="ECO:0000313" key="2">
    <source>
        <dbReference type="Proteomes" id="UP000092665"/>
    </source>
</evidence>
<accession>A0A1B8YBV1</accession>
<protein>
    <submittedName>
        <fullName evidence="1">Uncharacterized protein</fullName>
    </submittedName>
</protein>
<evidence type="ECO:0000313" key="1">
    <source>
        <dbReference type="EMBL" id="OCA52643.1"/>
    </source>
</evidence>
<name>A0A1B8YBV1_9GAMM</name>
<proteinExistence type="predicted"/>
<dbReference type="RefSeq" id="WP_065392076.1">
    <property type="nucleotide sequence ID" value="NZ_CAWMQN010000094.1"/>
</dbReference>
<gene>
    <name evidence="1" type="ORF">Phpb_04235</name>
</gene>
<comment type="caution">
    <text evidence="1">The sequence shown here is derived from an EMBL/GenBank/DDBJ whole genome shotgun (WGS) entry which is preliminary data.</text>
</comment>
<dbReference type="PATRIC" id="fig|29488.15.peg.4663"/>